<dbReference type="Proteomes" id="UP000253570">
    <property type="component" value="Unassembled WGS sequence"/>
</dbReference>
<dbReference type="EMBL" id="QOQD01000004">
    <property type="protein sequence ID" value="RCL73879.1"/>
    <property type="molecule type" value="Genomic_DNA"/>
</dbReference>
<dbReference type="AlphaFoldDB" id="A0A368DPX0"/>
<organism evidence="1 2">
    <name type="scientific">PS1 clade bacterium</name>
    <dbReference type="NCBI Taxonomy" id="2175152"/>
    <lineage>
        <taxon>Bacteria</taxon>
        <taxon>Pseudomonadati</taxon>
        <taxon>Pseudomonadota</taxon>
        <taxon>Alphaproteobacteria</taxon>
        <taxon>PS1 clade</taxon>
    </lineage>
</organism>
<sequence length="165" mass="19200">MKNLLYINREIHPLDVLEDIAECENFTFTRSSPDELDLSISGKNCNYNINFNWNNKLEGIHVALFFDTKIPQYRLDEVYKLTIKINELMWLGHFDVWTNELKLLFRYNLLLSGGVLPTTSQCQSLFKHIMDTADKYYPSFQYVIWGGNKADEAITNAIFTTIGES</sequence>
<dbReference type="InterPro" id="IPR019660">
    <property type="entry name" value="Put_sensory_transdc_reg_YbjN"/>
</dbReference>
<reference evidence="1 2" key="1">
    <citation type="journal article" date="2018" name="Microbiome">
        <title>Fine metagenomic profile of the Mediterranean stratified and mixed water columns revealed by assembly and recruitment.</title>
        <authorList>
            <person name="Haro-Moreno J.M."/>
            <person name="Lopez-Perez M."/>
            <person name="De La Torre J.R."/>
            <person name="Picazo A."/>
            <person name="Camacho A."/>
            <person name="Rodriguez-Valera F."/>
        </authorList>
    </citation>
    <scope>NUCLEOTIDE SEQUENCE [LARGE SCALE GENOMIC DNA]</scope>
    <source>
        <strain evidence="1">MED-G57</strain>
    </source>
</reference>
<dbReference type="CDD" id="cd17033">
    <property type="entry name" value="DR1245-like"/>
    <property type="match status" value="1"/>
</dbReference>
<dbReference type="Pfam" id="PF10722">
    <property type="entry name" value="YbjN"/>
    <property type="match status" value="1"/>
</dbReference>
<comment type="caution">
    <text evidence="1">The sequence shown here is derived from an EMBL/GenBank/DDBJ whole genome shotgun (WGS) entry which is preliminary data.</text>
</comment>
<proteinExistence type="predicted"/>
<name>A0A368DPX0_9PROT</name>
<evidence type="ECO:0000313" key="2">
    <source>
        <dbReference type="Proteomes" id="UP000253570"/>
    </source>
</evidence>
<evidence type="ECO:0000313" key="1">
    <source>
        <dbReference type="EMBL" id="RCL73879.1"/>
    </source>
</evidence>
<gene>
    <name evidence="1" type="ORF">DBW71_02065</name>
</gene>
<accession>A0A368DPX0</accession>
<protein>
    <recommendedName>
        <fullName evidence="3">YbjN domain-containing protein</fullName>
    </recommendedName>
</protein>
<evidence type="ECO:0008006" key="3">
    <source>
        <dbReference type="Google" id="ProtNLM"/>
    </source>
</evidence>